<dbReference type="PANTHER" id="PTHR37305">
    <property type="entry name" value="INTEGRAL MEMBRANE PROTEIN-RELATED"/>
    <property type="match status" value="1"/>
</dbReference>
<comment type="caution">
    <text evidence="2">The sequence shown here is derived from an EMBL/GenBank/DDBJ whole genome shotgun (WGS) entry which is preliminary data.</text>
</comment>
<dbReference type="CDD" id="cd21809">
    <property type="entry name" value="ABC-2_lan_permease-like"/>
    <property type="match status" value="1"/>
</dbReference>
<dbReference type="RefSeq" id="WP_189629731.1">
    <property type="nucleotide sequence ID" value="NZ_BNAG01000002.1"/>
</dbReference>
<dbReference type="Proteomes" id="UP000658258">
    <property type="component" value="Unassembled WGS sequence"/>
</dbReference>
<feature type="transmembrane region" description="Helical" evidence="1">
    <location>
        <begin position="181"/>
        <end position="202"/>
    </location>
</feature>
<keyword evidence="1" id="KW-0812">Transmembrane</keyword>
<evidence type="ECO:0008006" key="4">
    <source>
        <dbReference type="Google" id="ProtNLM"/>
    </source>
</evidence>
<gene>
    <name evidence="2" type="ORF">GCM10011340_16250</name>
</gene>
<name>A0ABQ3I9B4_9BACT</name>
<keyword evidence="1" id="KW-0472">Membrane</keyword>
<feature type="transmembrane region" description="Helical" evidence="1">
    <location>
        <begin position="234"/>
        <end position="252"/>
    </location>
</feature>
<organism evidence="2 3">
    <name type="scientific">Roseivirga thermotolerans</name>
    <dbReference type="NCBI Taxonomy" id="1758176"/>
    <lineage>
        <taxon>Bacteria</taxon>
        <taxon>Pseudomonadati</taxon>
        <taxon>Bacteroidota</taxon>
        <taxon>Cytophagia</taxon>
        <taxon>Cytophagales</taxon>
        <taxon>Roseivirgaceae</taxon>
        <taxon>Roseivirga</taxon>
    </lineage>
</organism>
<feature type="transmembrane region" description="Helical" evidence="1">
    <location>
        <begin position="69"/>
        <end position="89"/>
    </location>
</feature>
<accession>A0ABQ3I9B4</accession>
<reference evidence="3" key="1">
    <citation type="journal article" date="2019" name="Int. J. Syst. Evol. Microbiol.">
        <title>The Global Catalogue of Microorganisms (GCM) 10K type strain sequencing project: providing services to taxonomists for standard genome sequencing and annotation.</title>
        <authorList>
            <consortium name="The Broad Institute Genomics Platform"/>
            <consortium name="The Broad Institute Genome Sequencing Center for Infectious Disease"/>
            <person name="Wu L."/>
            <person name="Ma J."/>
        </authorList>
    </citation>
    <scope>NUCLEOTIDE SEQUENCE [LARGE SCALE GENOMIC DNA]</scope>
    <source>
        <strain evidence="3">CGMCC 1.15111</strain>
    </source>
</reference>
<dbReference type="PANTHER" id="PTHR37305:SF1">
    <property type="entry name" value="MEMBRANE PROTEIN"/>
    <property type="match status" value="1"/>
</dbReference>
<feature type="transmembrane region" description="Helical" evidence="1">
    <location>
        <begin position="151"/>
        <end position="174"/>
    </location>
</feature>
<feature type="transmembrane region" description="Helical" evidence="1">
    <location>
        <begin position="110"/>
        <end position="131"/>
    </location>
</feature>
<keyword evidence="3" id="KW-1185">Reference proteome</keyword>
<proteinExistence type="predicted"/>
<evidence type="ECO:0000313" key="2">
    <source>
        <dbReference type="EMBL" id="GHE61877.1"/>
    </source>
</evidence>
<feature type="transmembrane region" description="Helical" evidence="1">
    <location>
        <begin position="21"/>
        <end position="42"/>
    </location>
</feature>
<sequence>MAILALKKGISAEIYKYRSTFVFWFVLLAPAFIPAINLIAFLRRGDAIVARGGTAWENLMQFSSGPANFLFPFFVIIVALFVNTIESNSNTWKLIYAQPLSRLNVFCSKMLVYIAMLFCSLMLFGLMTYAVGWLVHLANPDLGFADPFNLWHLLGNCFTIFLATLGFGSIHFYLSQRTKNLILPLGIGVGGIVSFMILVQGWEYARYHPYGYHVLSSGPVGTENFSLWSHMEPVYLSLALAAVVFSIAAIDTQRKRII</sequence>
<dbReference type="Pfam" id="PF12730">
    <property type="entry name" value="ABC2_membrane_4"/>
    <property type="match status" value="1"/>
</dbReference>
<evidence type="ECO:0000313" key="3">
    <source>
        <dbReference type="Proteomes" id="UP000658258"/>
    </source>
</evidence>
<dbReference type="EMBL" id="BNAG01000002">
    <property type="protein sequence ID" value="GHE61877.1"/>
    <property type="molecule type" value="Genomic_DNA"/>
</dbReference>
<evidence type="ECO:0000256" key="1">
    <source>
        <dbReference type="SAM" id="Phobius"/>
    </source>
</evidence>
<protein>
    <recommendedName>
        <fullName evidence="4">ABC transporter permease</fullName>
    </recommendedName>
</protein>
<keyword evidence="1" id="KW-1133">Transmembrane helix</keyword>